<dbReference type="AlphaFoldDB" id="A0AAD7L4C9"/>
<comment type="caution">
    <text evidence="2">The sequence shown here is derived from an EMBL/GenBank/DDBJ whole genome shotgun (WGS) entry which is preliminary data.</text>
</comment>
<proteinExistence type="predicted"/>
<evidence type="ECO:0000313" key="3">
    <source>
        <dbReference type="Proteomes" id="UP001163823"/>
    </source>
</evidence>
<organism evidence="2 3">
    <name type="scientific">Quillaja saponaria</name>
    <name type="common">Soap bark tree</name>
    <dbReference type="NCBI Taxonomy" id="32244"/>
    <lineage>
        <taxon>Eukaryota</taxon>
        <taxon>Viridiplantae</taxon>
        <taxon>Streptophyta</taxon>
        <taxon>Embryophyta</taxon>
        <taxon>Tracheophyta</taxon>
        <taxon>Spermatophyta</taxon>
        <taxon>Magnoliopsida</taxon>
        <taxon>eudicotyledons</taxon>
        <taxon>Gunneridae</taxon>
        <taxon>Pentapetalae</taxon>
        <taxon>rosids</taxon>
        <taxon>fabids</taxon>
        <taxon>Fabales</taxon>
        <taxon>Quillajaceae</taxon>
        <taxon>Quillaja</taxon>
    </lineage>
</organism>
<evidence type="ECO:0000313" key="2">
    <source>
        <dbReference type="EMBL" id="KAJ7951172.1"/>
    </source>
</evidence>
<accession>A0AAD7L4C9</accession>
<protein>
    <submittedName>
        <fullName evidence="2">Uncharacterized protein</fullName>
    </submittedName>
</protein>
<keyword evidence="3" id="KW-1185">Reference proteome</keyword>
<reference evidence="2" key="1">
    <citation type="journal article" date="2023" name="Science">
        <title>Elucidation of the pathway for biosynthesis of saponin adjuvants from the soapbark tree.</title>
        <authorList>
            <person name="Reed J."/>
            <person name="Orme A."/>
            <person name="El-Demerdash A."/>
            <person name="Owen C."/>
            <person name="Martin L.B.B."/>
            <person name="Misra R.C."/>
            <person name="Kikuchi S."/>
            <person name="Rejzek M."/>
            <person name="Martin A.C."/>
            <person name="Harkess A."/>
            <person name="Leebens-Mack J."/>
            <person name="Louveau T."/>
            <person name="Stephenson M.J."/>
            <person name="Osbourn A."/>
        </authorList>
    </citation>
    <scope>NUCLEOTIDE SEQUENCE</scope>
    <source>
        <strain evidence="2">S10</strain>
    </source>
</reference>
<dbReference type="Proteomes" id="UP001163823">
    <property type="component" value="Chromosome 11"/>
</dbReference>
<gene>
    <name evidence="2" type="ORF">O6P43_027259</name>
</gene>
<feature type="compositionally biased region" description="Basic and acidic residues" evidence="1">
    <location>
        <begin position="150"/>
        <end position="173"/>
    </location>
</feature>
<feature type="region of interest" description="Disordered" evidence="1">
    <location>
        <begin position="150"/>
        <end position="174"/>
    </location>
</feature>
<dbReference type="KEGG" id="qsa:O6P43_027259"/>
<sequence length="190" mass="22420">MCLQFFNHLISSPPSNSYKQTAQLSGESPTPSDTVRSSNLFTGRNSRIRSAEIGGLSVIRTWESDQSTSVSMKSERPRNLKSTNMRFLMKPRIVSVRRKRFGKNTSVYPTGKPMDFRERKWYLEREYRLERVYRYGNTYRVRNVNFNRKERERGERGRGGERERERERGRREASVSAMAYELCNTLKRSK</sequence>
<dbReference type="EMBL" id="JARAOO010000011">
    <property type="protein sequence ID" value="KAJ7951172.1"/>
    <property type="molecule type" value="Genomic_DNA"/>
</dbReference>
<evidence type="ECO:0000256" key="1">
    <source>
        <dbReference type="SAM" id="MobiDB-lite"/>
    </source>
</evidence>
<feature type="region of interest" description="Disordered" evidence="1">
    <location>
        <begin position="16"/>
        <end position="41"/>
    </location>
</feature>
<name>A0AAD7L4C9_QUISA</name>